<name>A0A1I0NXL9_9BACT</name>
<evidence type="ECO:0000313" key="2">
    <source>
        <dbReference type="Proteomes" id="UP000199373"/>
    </source>
</evidence>
<protein>
    <submittedName>
        <fullName evidence="1">Uncharacterized protein</fullName>
    </submittedName>
</protein>
<evidence type="ECO:0000313" key="1">
    <source>
        <dbReference type="EMBL" id="SEW06496.1"/>
    </source>
</evidence>
<gene>
    <name evidence="1" type="ORF">SAMN04487850_1425</name>
</gene>
<dbReference type="Proteomes" id="UP000199373">
    <property type="component" value="Unassembled WGS sequence"/>
</dbReference>
<keyword evidence="2" id="KW-1185">Reference proteome</keyword>
<sequence length="83" mass="9636">MGFRNPLQLQRYYCKVHIPCTLRKLTYIVGLALLGQAKRAELERDRLRDRFLRRLGTVSGGGDLMVKEIGFMGERNGTLQRKR</sequence>
<accession>A0A1I0NXL9</accession>
<organism evidence="1 2">
    <name type="scientific">Prevotella aff. ruminicola Tc2-24</name>
    <dbReference type="NCBI Taxonomy" id="81582"/>
    <lineage>
        <taxon>Bacteria</taxon>
        <taxon>Pseudomonadati</taxon>
        <taxon>Bacteroidota</taxon>
        <taxon>Bacteroidia</taxon>
        <taxon>Bacteroidales</taxon>
        <taxon>Prevotellaceae</taxon>
        <taxon>Prevotella</taxon>
    </lineage>
</organism>
<proteinExistence type="predicted"/>
<reference evidence="1 2" key="1">
    <citation type="submission" date="2016-10" db="EMBL/GenBank/DDBJ databases">
        <authorList>
            <person name="de Groot N.N."/>
        </authorList>
    </citation>
    <scope>NUCLEOTIDE SEQUENCE [LARGE SCALE GENOMIC DNA]</scope>
    <source>
        <strain evidence="1 2">TC2-24</strain>
    </source>
</reference>
<dbReference type="EMBL" id="FOIQ01000003">
    <property type="protein sequence ID" value="SEW06496.1"/>
    <property type="molecule type" value="Genomic_DNA"/>
</dbReference>
<dbReference type="AlphaFoldDB" id="A0A1I0NXL9"/>